<evidence type="ECO:0000313" key="8">
    <source>
        <dbReference type="Proteomes" id="UP000030145"/>
    </source>
</evidence>
<dbReference type="PANTHER" id="PTHR33217:SF8">
    <property type="entry name" value="MUTATOR FAMILY TRANSPOSASE"/>
    <property type="match status" value="1"/>
</dbReference>
<dbReference type="Proteomes" id="UP000030145">
    <property type="component" value="Unassembled WGS sequence"/>
</dbReference>
<comment type="caution">
    <text evidence="7">The sequence shown here is derived from an EMBL/GenBank/DDBJ whole genome shotgun (WGS) entry which is preliminary data.</text>
</comment>
<keyword evidence="4 6" id="KW-0238">DNA-binding</keyword>
<dbReference type="NCBIfam" id="NF033543">
    <property type="entry name" value="transpos_IS256"/>
    <property type="match status" value="1"/>
</dbReference>
<organism evidence="7 8">
    <name type="scientific">Corynebacterium auriscanis</name>
    <dbReference type="NCBI Taxonomy" id="99807"/>
    <lineage>
        <taxon>Bacteria</taxon>
        <taxon>Bacillati</taxon>
        <taxon>Actinomycetota</taxon>
        <taxon>Actinomycetes</taxon>
        <taxon>Mycobacteriales</taxon>
        <taxon>Corynebacteriaceae</taxon>
        <taxon>Corynebacterium</taxon>
    </lineage>
</organism>
<gene>
    <name evidence="7" type="ORF">MA47_05325</name>
</gene>
<proteinExistence type="inferred from homology"/>
<comment type="similarity">
    <text evidence="2 6">Belongs to the transposase mutator family.</text>
</comment>
<evidence type="ECO:0000256" key="2">
    <source>
        <dbReference type="ARBA" id="ARBA00010961"/>
    </source>
</evidence>
<dbReference type="GO" id="GO:0003677">
    <property type="term" value="F:DNA binding"/>
    <property type="evidence" value="ECO:0007669"/>
    <property type="project" value="UniProtKB-UniRule"/>
</dbReference>
<comment type="function">
    <text evidence="1 6">Required for the transposition of the insertion element.</text>
</comment>
<dbReference type="PANTHER" id="PTHR33217">
    <property type="entry name" value="TRANSPOSASE FOR INSERTION SEQUENCE ELEMENT IS1081"/>
    <property type="match status" value="1"/>
</dbReference>
<sequence length="450" mass="49800">MTTMSPKKHQNADQVKAVSNRIMASPELSKLIGELAQAADGDINALVRGVLQSSINSGLAAEMEAHLGYESGDRTAKAAAGQTNHRNGSYSKTVDTNYGPIEIDIPRDRDGSFIPRMVPKGARRITELDDMIVSLYAGGMTIRDIQHHIHTSYGVDMSHETISNVTDSVLDAVMQWQHRKLDAFYPIMFLDAIRINVRDGGRVVNKAAHIAVGIDLDGIKHILGIWVAANEGASFWSGVCAELANRGIEDVFIVACDGLKGLPEAIEATWPHSLVQTCVVHLIRNANKYVAYGDRKAVSAALKEVYTAVNETEARSALNRFADSELGKKYPQSVLVWERAWERFVPFLQFTPQVRKMVYTTNAIESLNSELRKATRNRIQFPNDIAAVKALWLTICTIEDKRALKRAKKAKGAPKPDKSGRIIEGRTTVGWMEALNQMIVAYPDRFAPYI</sequence>
<name>A0A0A2DPC5_9CORY</name>
<dbReference type="GO" id="GO:0004803">
    <property type="term" value="F:transposase activity"/>
    <property type="evidence" value="ECO:0007669"/>
    <property type="project" value="UniProtKB-UniRule"/>
</dbReference>
<evidence type="ECO:0000313" key="7">
    <source>
        <dbReference type="EMBL" id="KGM18731.1"/>
    </source>
</evidence>
<keyword evidence="3 6" id="KW-0815">Transposition</keyword>
<evidence type="ECO:0000256" key="6">
    <source>
        <dbReference type="RuleBase" id="RU365089"/>
    </source>
</evidence>
<evidence type="ECO:0000256" key="5">
    <source>
        <dbReference type="ARBA" id="ARBA00023172"/>
    </source>
</evidence>
<dbReference type="PROSITE" id="PS01007">
    <property type="entry name" value="TRANSPOSASE_MUTATOR"/>
    <property type="match status" value="1"/>
</dbReference>
<keyword evidence="8" id="KW-1185">Reference proteome</keyword>
<dbReference type="GeneID" id="300553673"/>
<protein>
    <recommendedName>
        <fullName evidence="6">Mutator family transposase</fullName>
    </recommendedName>
</protein>
<evidence type="ECO:0000256" key="3">
    <source>
        <dbReference type="ARBA" id="ARBA00022578"/>
    </source>
</evidence>
<dbReference type="EMBL" id="JRVJ01000005">
    <property type="protein sequence ID" value="KGM18731.1"/>
    <property type="molecule type" value="Genomic_DNA"/>
</dbReference>
<dbReference type="InterPro" id="IPR001207">
    <property type="entry name" value="Transposase_mutator"/>
</dbReference>
<dbReference type="RefSeq" id="WP_035114042.1">
    <property type="nucleotide sequence ID" value="NZ_CP047046.1"/>
</dbReference>
<evidence type="ECO:0000256" key="4">
    <source>
        <dbReference type="ARBA" id="ARBA00023125"/>
    </source>
</evidence>
<dbReference type="AlphaFoldDB" id="A0A0A2DPC5"/>
<dbReference type="Pfam" id="PF00872">
    <property type="entry name" value="Transposase_mut"/>
    <property type="match status" value="1"/>
</dbReference>
<accession>A0A0A2DPC5</accession>
<keyword evidence="5 6" id="KW-0233">DNA recombination</keyword>
<evidence type="ECO:0000256" key="1">
    <source>
        <dbReference type="ARBA" id="ARBA00002190"/>
    </source>
</evidence>
<reference evidence="7 8" key="1">
    <citation type="submission" date="2014-10" db="EMBL/GenBank/DDBJ databases">
        <title>Whole Genome sequence of Corynebacterium auriscanis strain CIP 106629.</title>
        <authorList>
            <person name="Hassan S.S."/>
            <person name="Jamal S.B."/>
            <person name="Tiwari S."/>
            <person name="Oliveira L.D.C."/>
            <person name="Souza F."/>
            <person name="Mariano D.C."/>
            <person name="Almeida S."/>
            <person name="Dorella F."/>
            <person name="Pereira F."/>
            <person name="Carvalho A."/>
            <person name="Leal C.A."/>
            <person name="Soares S.D.C."/>
            <person name="Figueiredo H.C."/>
            <person name="Silva A."/>
            <person name="Azevedo V.A."/>
        </authorList>
    </citation>
    <scope>NUCLEOTIDE SEQUENCE [LARGE SCALE GENOMIC DNA]</scope>
    <source>
        <strain evidence="7 8">CIP 106629</strain>
    </source>
</reference>
<dbReference type="GO" id="GO:0006313">
    <property type="term" value="P:DNA transposition"/>
    <property type="evidence" value="ECO:0007669"/>
    <property type="project" value="UniProtKB-UniRule"/>
</dbReference>
<keyword evidence="6" id="KW-0814">Transposable element</keyword>